<keyword evidence="9" id="KW-0963">Cytoplasm</keyword>
<dbReference type="GO" id="GO:0000049">
    <property type="term" value="F:tRNA binding"/>
    <property type="evidence" value="ECO:0007669"/>
    <property type="project" value="UniProtKB-KW"/>
</dbReference>
<dbReference type="NCBIfam" id="NF001138">
    <property type="entry name" value="PRK00143.1"/>
    <property type="match status" value="1"/>
</dbReference>
<evidence type="ECO:0000259" key="10">
    <source>
        <dbReference type="Pfam" id="PF20258"/>
    </source>
</evidence>
<keyword evidence="7" id="KW-1015">Disulfide bond</keyword>
<dbReference type="InterPro" id="IPR046884">
    <property type="entry name" value="MnmA-like_central"/>
</dbReference>
<dbReference type="HAMAP" id="MF_00144">
    <property type="entry name" value="tRNA_thiouridyl_MnmA"/>
    <property type="match status" value="1"/>
</dbReference>
<dbReference type="EMBL" id="AMFJ01021630">
    <property type="protein sequence ID" value="EKD66399.1"/>
    <property type="molecule type" value="Genomic_DNA"/>
</dbReference>
<reference evidence="12" key="1">
    <citation type="journal article" date="2012" name="Science">
        <title>Fermentation, hydrogen, and sulfur metabolism in multiple uncultivated bacterial phyla.</title>
        <authorList>
            <person name="Wrighton K.C."/>
            <person name="Thomas B.C."/>
            <person name="Sharon I."/>
            <person name="Miller C.S."/>
            <person name="Castelle C.J."/>
            <person name="VerBerkmoes N.C."/>
            <person name="Wilkins M.J."/>
            <person name="Hettich R.L."/>
            <person name="Lipton M.S."/>
            <person name="Williams K.H."/>
            <person name="Long P.E."/>
            <person name="Banfield J.F."/>
        </authorList>
    </citation>
    <scope>NUCLEOTIDE SEQUENCE [LARGE SCALE GENOMIC DNA]</scope>
</reference>
<evidence type="ECO:0000256" key="4">
    <source>
        <dbReference type="ARBA" id="ARBA00022741"/>
    </source>
</evidence>
<sequence>MKKRVLVWLSGWVDSAVTARLLMKEGYEVVAGFMKNYVSEEEECSTRVDRDEAIKVAEFLGIKEFIIFDFREEYNKKIVEYIYEWYQKWITPNPDILCNSEIKFKLFLEKAINLNFDYIATGHYARIETGLEKTRPVSYRLLKWIDSTKDQSYFLSGLNQFQLSKSLFPIWNLEKVEVRKIAEEIWLPNAKRKDSQWICFVWKVDMHKFLEKKIPIKTWNIVDTDWKILWQHNWAQFFTIGQRKWIEIGWWPALFVVKKNIEKNEIVVWTENELELYSNSLTASNWHWIWESLSFPIKATAKIRYRQTDQEVEIIDLWNSRIQAKFSEKQRAITSGQTIALYIQDELVWSWIID</sequence>
<dbReference type="Gene3D" id="2.40.30.10">
    <property type="entry name" value="Translation factors"/>
    <property type="match status" value="1"/>
</dbReference>
<evidence type="ECO:0000256" key="9">
    <source>
        <dbReference type="HAMAP-Rule" id="MF_00144"/>
    </source>
</evidence>
<keyword evidence="4 9" id="KW-0547">Nucleotide-binding</keyword>
<keyword evidence="6 9" id="KW-0694">RNA-binding</keyword>
<protein>
    <recommendedName>
        <fullName evidence="9">tRNA-specific 2-thiouridylase MnmA</fullName>
        <ecNumber evidence="9">2.8.1.13</ecNumber>
    </recommendedName>
</protein>
<dbReference type="AlphaFoldDB" id="K2BVV9"/>
<name>K2BVV9_9BACT</name>
<dbReference type="Pfam" id="PF03054">
    <property type="entry name" value="tRNA_Me_trans"/>
    <property type="match status" value="1"/>
</dbReference>
<gene>
    <name evidence="9" type="primary">mnmA</name>
    <name evidence="12" type="ORF">ACD_49C00044G0001</name>
</gene>
<feature type="site" description="Interaction with tRNA" evidence="9">
    <location>
        <position position="123"/>
    </location>
</feature>
<dbReference type="InterPro" id="IPR004506">
    <property type="entry name" value="MnmA-like"/>
</dbReference>
<evidence type="ECO:0000256" key="6">
    <source>
        <dbReference type="ARBA" id="ARBA00022884"/>
    </source>
</evidence>
<feature type="site" description="Interaction with tRNA" evidence="9">
    <location>
        <position position="337"/>
    </location>
</feature>
<comment type="similarity">
    <text evidence="9">Belongs to the MnmA/TRMU family.</text>
</comment>
<organism evidence="12">
    <name type="scientific">uncultured bacterium</name>
    <name type="common">gcode 4</name>
    <dbReference type="NCBI Taxonomy" id="1234023"/>
    <lineage>
        <taxon>Bacteria</taxon>
        <taxon>environmental samples</taxon>
    </lineage>
</organism>
<evidence type="ECO:0000256" key="5">
    <source>
        <dbReference type="ARBA" id="ARBA00022840"/>
    </source>
</evidence>
<dbReference type="GO" id="GO:0005524">
    <property type="term" value="F:ATP binding"/>
    <property type="evidence" value="ECO:0007669"/>
    <property type="project" value="UniProtKB-KW"/>
</dbReference>
<feature type="region of interest" description="Interaction with tRNA" evidence="9">
    <location>
        <begin position="304"/>
        <end position="305"/>
    </location>
</feature>
<evidence type="ECO:0000256" key="8">
    <source>
        <dbReference type="ARBA" id="ARBA00051542"/>
    </source>
</evidence>
<dbReference type="Pfam" id="PF20258">
    <property type="entry name" value="tRNA_Me_trans_C"/>
    <property type="match status" value="1"/>
</dbReference>
<evidence type="ECO:0000313" key="12">
    <source>
        <dbReference type="EMBL" id="EKD66399.1"/>
    </source>
</evidence>
<comment type="subcellular location">
    <subcellularLocation>
        <location evidence="9">Cytoplasm</location>
    </subcellularLocation>
</comment>
<dbReference type="GO" id="GO:0005737">
    <property type="term" value="C:cytoplasm"/>
    <property type="evidence" value="ECO:0007669"/>
    <property type="project" value="UniProtKB-SubCell"/>
</dbReference>
<dbReference type="InterPro" id="IPR023382">
    <property type="entry name" value="MnmA-like_central_sf"/>
</dbReference>
<dbReference type="Gene3D" id="3.40.50.620">
    <property type="entry name" value="HUPs"/>
    <property type="match status" value="1"/>
</dbReference>
<feature type="domain" description="tRNA-specific 2-thiouridylase MnmA-like C-terminal" evidence="10">
    <location>
        <begin position="279"/>
        <end position="348"/>
    </location>
</feature>
<feature type="region of interest" description="Interaction with target base in tRNA" evidence="9">
    <location>
        <begin position="93"/>
        <end position="95"/>
    </location>
</feature>
<feature type="binding site" evidence="9">
    <location>
        <position position="122"/>
    </location>
    <ligand>
        <name>ATP</name>
        <dbReference type="ChEBI" id="CHEBI:30616"/>
    </ligand>
</feature>
<keyword evidence="3 9" id="KW-0819">tRNA processing</keyword>
<dbReference type="CDD" id="cd01998">
    <property type="entry name" value="MnmA_TRMU-like"/>
    <property type="match status" value="1"/>
</dbReference>
<keyword evidence="5 9" id="KW-0067">ATP-binding</keyword>
<evidence type="ECO:0000256" key="7">
    <source>
        <dbReference type="ARBA" id="ARBA00023157"/>
    </source>
</evidence>
<feature type="domain" description="tRNA-specific 2-thiouridylase MnmA-like central" evidence="11">
    <location>
        <begin position="208"/>
        <end position="268"/>
    </location>
</feature>
<dbReference type="Gene3D" id="2.30.30.280">
    <property type="entry name" value="Adenine nucleotide alpha hydrolases-like domains"/>
    <property type="match status" value="1"/>
</dbReference>
<keyword evidence="1 9" id="KW-0820">tRNA-binding</keyword>
<keyword evidence="2 9" id="KW-0808">Transferase</keyword>
<dbReference type="Pfam" id="PF20259">
    <property type="entry name" value="tRNA_Me_trans_M"/>
    <property type="match status" value="1"/>
</dbReference>
<dbReference type="EC" id="2.8.1.13" evidence="9"/>
<comment type="caution">
    <text evidence="9">Lacks conserved residue(s) required for the propagation of feature annotation.</text>
</comment>
<dbReference type="SUPFAM" id="SSF52402">
    <property type="entry name" value="Adenine nucleotide alpha hydrolases-like"/>
    <property type="match status" value="1"/>
</dbReference>
<accession>K2BVV9</accession>
<dbReference type="PANTHER" id="PTHR11933:SF5">
    <property type="entry name" value="MITOCHONDRIAL TRNA-SPECIFIC 2-THIOURIDYLASE 1"/>
    <property type="match status" value="1"/>
</dbReference>
<comment type="caution">
    <text evidence="12">The sequence shown here is derived from an EMBL/GenBank/DDBJ whole genome shotgun (WGS) entry which is preliminary data.</text>
</comment>
<dbReference type="InterPro" id="IPR046885">
    <property type="entry name" value="MnmA-like_C"/>
</dbReference>
<comment type="catalytic activity">
    <reaction evidence="8 9">
        <text>S-sulfanyl-L-cysteinyl-[protein] + uridine(34) in tRNA + AH2 + ATP = 2-thiouridine(34) in tRNA + L-cysteinyl-[protein] + A + AMP + diphosphate + H(+)</text>
        <dbReference type="Rhea" id="RHEA:47032"/>
        <dbReference type="Rhea" id="RHEA-COMP:10131"/>
        <dbReference type="Rhea" id="RHEA-COMP:11726"/>
        <dbReference type="Rhea" id="RHEA-COMP:11727"/>
        <dbReference type="Rhea" id="RHEA-COMP:11728"/>
        <dbReference type="ChEBI" id="CHEBI:13193"/>
        <dbReference type="ChEBI" id="CHEBI:15378"/>
        <dbReference type="ChEBI" id="CHEBI:17499"/>
        <dbReference type="ChEBI" id="CHEBI:29950"/>
        <dbReference type="ChEBI" id="CHEBI:30616"/>
        <dbReference type="ChEBI" id="CHEBI:33019"/>
        <dbReference type="ChEBI" id="CHEBI:61963"/>
        <dbReference type="ChEBI" id="CHEBI:65315"/>
        <dbReference type="ChEBI" id="CHEBI:87170"/>
        <dbReference type="ChEBI" id="CHEBI:456215"/>
        <dbReference type="EC" id="2.8.1.13"/>
    </reaction>
</comment>
<dbReference type="GO" id="GO:0103016">
    <property type="term" value="F:tRNA-uridine 2-sulfurtransferase activity"/>
    <property type="evidence" value="ECO:0007669"/>
    <property type="project" value="UniProtKB-EC"/>
</dbReference>
<dbReference type="GO" id="GO:0002143">
    <property type="term" value="P:tRNA wobble position uridine thiolation"/>
    <property type="evidence" value="ECO:0007669"/>
    <property type="project" value="TreeGrafter"/>
</dbReference>
<feature type="active site" description="Nucleophile" evidence="9">
    <location>
        <position position="98"/>
    </location>
</feature>
<evidence type="ECO:0000256" key="3">
    <source>
        <dbReference type="ARBA" id="ARBA00022694"/>
    </source>
</evidence>
<feature type="region of interest" description="Interaction with tRNA" evidence="9">
    <location>
        <begin position="149"/>
        <end position="151"/>
    </location>
</feature>
<comment type="function">
    <text evidence="9">Catalyzes the 2-thiolation of uridine at the wobble position (U34) of tRNA, leading to the formation of s(2)U34.</text>
</comment>
<feature type="binding site" evidence="9">
    <location>
        <position position="34"/>
    </location>
    <ligand>
        <name>ATP</name>
        <dbReference type="ChEBI" id="CHEBI:30616"/>
    </ligand>
</feature>
<dbReference type="PANTHER" id="PTHR11933">
    <property type="entry name" value="TRNA 5-METHYLAMINOMETHYL-2-THIOURIDYLATE -METHYLTRANSFERASE"/>
    <property type="match status" value="1"/>
</dbReference>
<dbReference type="InterPro" id="IPR014729">
    <property type="entry name" value="Rossmann-like_a/b/a_fold"/>
</dbReference>
<proteinExistence type="inferred from homology"/>
<dbReference type="NCBIfam" id="TIGR00420">
    <property type="entry name" value="trmU"/>
    <property type="match status" value="1"/>
</dbReference>
<evidence type="ECO:0000256" key="1">
    <source>
        <dbReference type="ARBA" id="ARBA00022555"/>
    </source>
</evidence>
<evidence type="ECO:0000259" key="11">
    <source>
        <dbReference type="Pfam" id="PF20259"/>
    </source>
</evidence>
<evidence type="ECO:0000256" key="2">
    <source>
        <dbReference type="ARBA" id="ARBA00022679"/>
    </source>
</evidence>
<feature type="active site" description="Cysteine persulfide intermediate" evidence="9">
    <location>
        <position position="199"/>
    </location>
</feature>